<dbReference type="GO" id="GO:0009982">
    <property type="term" value="F:pseudouridine synthase activity"/>
    <property type="evidence" value="ECO:0007669"/>
    <property type="project" value="InterPro"/>
</dbReference>
<keyword evidence="7" id="KW-1185">Reference proteome</keyword>
<dbReference type="GO" id="GO:0005739">
    <property type="term" value="C:mitochondrion"/>
    <property type="evidence" value="ECO:0007669"/>
    <property type="project" value="UniProtKB-SubCell"/>
</dbReference>
<dbReference type="InterPro" id="IPR020103">
    <property type="entry name" value="PsdUridine_synth_cat_dom_sf"/>
</dbReference>
<keyword evidence="4" id="KW-0413">Isomerase</keyword>
<dbReference type="PANTHER" id="PTHR21600:SF81">
    <property type="entry name" value="21S RRNA PSEUDOURIDINE(2819) SYNTHASE"/>
    <property type="match status" value="1"/>
</dbReference>
<dbReference type="AlphaFoldDB" id="A0AAE1X5G6"/>
<evidence type="ECO:0000313" key="6">
    <source>
        <dbReference type="EMBL" id="KAK4405193.1"/>
    </source>
</evidence>
<dbReference type="GO" id="GO:0003723">
    <property type="term" value="F:RNA binding"/>
    <property type="evidence" value="ECO:0007669"/>
    <property type="project" value="InterPro"/>
</dbReference>
<evidence type="ECO:0000256" key="2">
    <source>
        <dbReference type="ARBA" id="ARBA00010876"/>
    </source>
</evidence>
<dbReference type="Gene3D" id="3.30.2350.10">
    <property type="entry name" value="Pseudouridine synthase"/>
    <property type="match status" value="2"/>
</dbReference>
<dbReference type="SUPFAM" id="SSF55120">
    <property type="entry name" value="Pseudouridine synthase"/>
    <property type="match status" value="2"/>
</dbReference>
<dbReference type="CDD" id="cd02869">
    <property type="entry name" value="PseudoU_synth_RluA_like"/>
    <property type="match status" value="1"/>
</dbReference>
<organism evidence="6 7">
    <name type="scientific">Sesamum angolense</name>
    <dbReference type="NCBI Taxonomy" id="2727404"/>
    <lineage>
        <taxon>Eukaryota</taxon>
        <taxon>Viridiplantae</taxon>
        <taxon>Streptophyta</taxon>
        <taxon>Embryophyta</taxon>
        <taxon>Tracheophyta</taxon>
        <taxon>Spermatophyta</taxon>
        <taxon>Magnoliopsida</taxon>
        <taxon>eudicotyledons</taxon>
        <taxon>Gunneridae</taxon>
        <taxon>Pentapetalae</taxon>
        <taxon>asterids</taxon>
        <taxon>lamiids</taxon>
        <taxon>Lamiales</taxon>
        <taxon>Pedaliaceae</taxon>
        <taxon>Sesamum</taxon>
    </lineage>
</organism>
<dbReference type="InterPro" id="IPR050188">
    <property type="entry name" value="RluA_PseudoU_synthase"/>
</dbReference>
<sequence>MFRLWRHNAAASSVRGILTKTVCEQQYYCATAAATNGENCEKGKNDSRWLILPPFDPAVDGSSIGKKLCGGPTDSSMTALKWIIKCCPHLPRSLVQKLFRLRQVRKECSNIETKEQRPRRIGAKDLMDIGDRIFLPKSVDGKSPSATAASQSFSDAEELKLVQSLELYKDPAIIVINKPPGMPVQVQVDVHCFLCDCRKCVLILYKVLFQGGIGIKRSLDELAAKYLKYDYTESPRLVHRLDRDSSGILVMGRTQLTTTILHSIFREKTFGASDDVPDRKRILQKRYWALVIGSPRRREGLISVPLGKVVVDNGKSERITVVDNTNTLSAQHAVTEYRVIVSSPCGYTWLELLPLTGRKHQVWILIMNDSCCINCTFSFNHYVTQANKDIETGSLPSPLIVEQLRVHCAEVLGTPIVGDYKYGWQAHKKLGSRLGYASELRWHNKISEVQHDMVDFNSEIGSVSDKQVRLHLHCKEMILPNISLALQHGNGISDVDAAPTESIRLVAPLPAHMQRSWDLLN</sequence>
<comment type="similarity">
    <text evidence="2">Belongs to the pseudouridine synthase RluA family.</text>
</comment>
<protein>
    <submittedName>
        <fullName evidence="6">RNA pseudouridine synthase 4, mitochondrial</fullName>
    </submittedName>
</protein>
<name>A0AAE1X5G6_9LAMI</name>
<gene>
    <name evidence="6" type="ORF">Sango_0525800</name>
</gene>
<dbReference type="InterPro" id="IPR006145">
    <property type="entry name" value="PsdUridine_synth_RsuA/RluA"/>
</dbReference>
<evidence type="ECO:0000256" key="1">
    <source>
        <dbReference type="ARBA" id="ARBA00004173"/>
    </source>
</evidence>
<dbReference type="Proteomes" id="UP001289374">
    <property type="component" value="Unassembled WGS sequence"/>
</dbReference>
<reference evidence="6" key="2">
    <citation type="journal article" date="2024" name="Plant">
        <title>Genomic evolution and insights into agronomic trait innovations of Sesamum species.</title>
        <authorList>
            <person name="Miao H."/>
            <person name="Wang L."/>
            <person name="Qu L."/>
            <person name="Liu H."/>
            <person name="Sun Y."/>
            <person name="Le M."/>
            <person name="Wang Q."/>
            <person name="Wei S."/>
            <person name="Zheng Y."/>
            <person name="Lin W."/>
            <person name="Duan Y."/>
            <person name="Cao H."/>
            <person name="Xiong S."/>
            <person name="Wang X."/>
            <person name="Wei L."/>
            <person name="Li C."/>
            <person name="Ma Q."/>
            <person name="Ju M."/>
            <person name="Zhao R."/>
            <person name="Li G."/>
            <person name="Mu C."/>
            <person name="Tian Q."/>
            <person name="Mei H."/>
            <person name="Zhang T."/>
            <person name="Gao T."/>
            <person name="Zhang H."/>
        </authorList>
    </citation>
    <scope>NUCLEOTIDE SEQUENCE</scope>
    <source>
        <strain evidence="6">K16</strain>
    </source>
</reference>
<feature type="domain" description="Pseudouridine synthase RsuA/RluA-like" evidence="5">
    <location>
        <begin position="173"/>
        <end position="362"/>
    </location>
</feature>
<dbReference type="GO" id="GO:0000455">
    <property type="term" value="P:enzyme-directed rRNA pseudouridine synthesis"/>
    <property type="evidence" value="ECO:0007669"/>
    <property type="project" value="TreeGrafter"/>
</dbReference>
<accession>A0AAE1X5G6</accession>
<proteinExistence type="inferred from homology"/>
<dbReference type="PANTHER" id="PTHR21600">
    <property type="entry name" value="MITOCHONDRIAL RNA PSEUDOURIDINE SYNTHASE"/>
    <property type="match status" value="1"/>
</dbReference>
<evidence type="ECO:0000259" key="5">
    <source>
        <dbReference type="Pfam" id="PF00849"/>
    </source>
</evidence>
<evidence type="ECO:0000256" key="3">
    <source>
        <dbReference type="ARBA" id="ARBA00023128"/>
    </source>
</evidence>
<dbReference type="Pfam" id="PF00849">
    <property type="entry name" value="PseudoU_synth_2"/>
    <property type="match status" value="1"/>
</dbReference>
<keyword evidence="3" id="KW-0496">Mitochondrion</keyword>
<dbReference type="EMBL" id="JACGWL010000003">
    <property type="protein sequence ID" value="KAK4405193.1"/>
    <property type="molecule type" value="Genomic_DNA"/>
</dbReference>
<comment type="subcellular location">
    <subcellularLocation>
        <location evidence="1">Mitochondrion</location>
    </subcellularLocation>
</comment>
<evidence type="ECO:0000313" key="7">
    <source>
        <dbReference type="Proteomes" id="UP001289374"/>
    </source>
</evidence>
<evidence type="ECO:0000256" key="4">
    <source>
        <dbReference type="ARBA" id="ARBA00023235"/>
    </source>
</evidence>
<reference evidence="6" key="1">
    <citation type="submission" date="2020-06" db="EMBL/GenBank/DDBJ databases">
        <authorList>
            <person name="Li T."/>
            <person name="Hu X."/>
            <person name="Zhang T."/>
            <person name="Song X."/>
            <person name="Zhang H."/>
            <person name="Dai N."/>
            <person name="Sheng W."/>
            <person name="Hou X."/>
            <person name="Wei L."/>
        </authorList>
    </citation>
    <scope>NUCLEOTIDE SEQUENCE</scope>
    <source>
        <strain evidence="6">K16</strain>
        <tissue evidence="6">Leaf</tissue>
    </source>
</reference>
<comment type="caution">
    <text evidence="6">The sequence shown here is derived from an EMBL/GenBank/DDBJ whole genome shotgun (WGS) entry which is preliminary data.</text>
</comment>